<dbReference type="InterPro" id="IPR014721">
    <property type="entry name" value="Ribsml_uS5_D2-typ_fold_subgr"/>
</dbReference>
<organism evidence="6 7">
    <name type="scientific">Candidatus Stercoripulliclostridium merdigallinarum</name>
    <dbReference type="NCBI Taxonomy" id="2840951"/>
    <lineage>
        <taxon>Bacteria</taxon>
        <taxon>Bacillati</taxon>
        <taxon>Bacillota</taxon>
        <taxon>Clostridia</taxon>
        <taxon>Eubacteriales</taxon>
        <taxon>Candidatus Stercoripulliclostridium</taxon>
    </lineage>
</organism>
<sequence>TSDVFKGAGMSSSASFELFVAEVLNSFYNGGVVSAIDKAIISQYAENVYFGKPSGLMDQMAISVGGASYIDFKDPKAPLVEKMHWPFENDMSVFVVNCGGDHCNLTPNYAAIMTEMRAIAGEFGQEKLRFVDKGEFYSSIGALKDKYSGRAILRAMHYFEENERVDEMKQAIADEDPDLACELITESGFSSMTKLQNCYPEGDFSEPIPLALSLTQEYAGTYAYRVHGGGFAGTILAMVAPDAEEYGDYMGLIYGAENVHKLKIRDTGAMRLDLESEE</sequence>
<reference evidence="6" key="1">
    <citation type="submission" date="2020-10" db="EMBL/GenBank/DDBJ databases">
        <authorList>
            <person name="Gilroy R."/>
        </authorList>
    </citation>
    <scope>NUCLEOTIDE SEQUENCE</scope>
    <source>
        <strain evidence="6">18911</strain>
    </source>
</reference>
<evidence type="ECO:0000256" key="4">
    <source>
        <dbReference type="ARBA" id="ARBA00022840"/>
    </source>
</evidence>
<comment type="similarity">
    <text evidence="1">Belongs to the GHMP kinase family. GalK subfamily.</text>
</comment>
<evidence type="ECO:0000313" key="7">
    <source>
        <dbReference type="Proteomes" id="UP000824094"/>
    </source>
</evidence>
<keyword evidence="3" id="KW-0808">Transferase</keyword>
<dbReference type="GO" id="GO:0006012">
    <property type="term" value="P:galactose metabolic process"/>
    <property type="evidence" value="ECO:0007669"/>
    <property type="project" value="TreeGrafter"/>
</dbReference>
<dbReference type="PRINTS" id="PR00959">
    <property type="entry name" value="MEVGALKINASE"/>
</dbReference>
<dbReference type="Gene3D" id="3.30.230.10">
    <property type="match status" value="1"/>
</dbReference>
<dbReference type="Proteomes" id="UP000824094">
    <property type="component" value="Unassembled WGS sequence"/>
</dbReference>
<dbReference type="Gene3D" id="3.30.70.890">
    <property type="entry name" value="GHMP kinase, C-terminal domain"/>
    <property type="match status" value="1"/>
</dbReference>
<name>A0A9D1SHE0_9FIRM</name>
<dbReference type="Pfam" id="PF00288">
    <property type="entry name" value="GHMP_kinases_N"/>
    <property type="match status" value="1"/>
</dbReference>
<dbReference type="SUPFAM" id="SSF55060">
    <property type="entry name" value="GHMP Kinase, C-terminal domain"/>
    <property type="match status" value="1"/>
</dbReference>
<keyword evidence="3" id="KW-0418">Kinase</keyword>
<accession>A0A9D1SHE0</accession>
<dbReference type="InterPro" id="IPR006204">
    <property type="entry name" value="GHMP_kinase_N_dom"/>
</dbReference>
<protein>
    <submittedName>
        <fullName evidence="6">Galactokinase</fullName>
    </submittedName>
</protein>
<reference evidence="6" key="2">
    <citation type="journal article" date="2021" name="PeerJ">
        <title>Extensive microbial diversity within the chicken gut microbiome revealed by metagenomics and culture.</title>
        <authorList>
            <person name="Gilroy R."/>
            <person name="Ravi A."/>
            <person name="Getino M."/>
            <person name="Pursley I."/>
            <person name="Horton D.L."/>
            <person name="Alikhan N.F."/>
            <person name="Baker D."/>
            <person name="Gharbi K."/>
            <person name="Hall N."/>
            <person name="Watson M."/>
            <person name="Adriaenssens E.M."/>
            <person name="Foster-Nyarko E."/>
            <person name="Jarju S."/>
            <person name="Secka A."/>
            <person name="Antonio M."/>
            <person name="Oren A."/>
            <person name="Chaudhuri R.R."/>
            <person name="La Ragione R."/>
            <person name="Hildebrand F."/>
            <person name="Pallen M.J."/>
        </authorList>
    </citation>
    <scope>NUCLEOTIDE SEQUENCE</scope>
    <source>
        <strain evidence="6">18911</strain>
    </source>
</reference>
<evidence type="ECO:0000256" key="3">
    <source>
        <dbReference type="ARBA" id="ARBA00022777"/>
    </source>
</evidence>
<dbReference type="AlphaFoldDB" id="A0A9D1SHE0"/>
<dbReference type="InterPro" id="IPR020568">
    <property type="entry name" value="Ribosomal_Su5_D2-typ_SF"/>
</dbReference>
<dbReference type="SUPFAM" id="SSF54211">
    <property type="entry name" value="Ribosomal protein S5 domain 2-like"/>
    <property type="match status" value="1"/>
</dbReference>
<keyword evidence="4" id="KW-0067">ATP-binding</keyword>
<comment type="caution">
    <text evidence="6">The sequence shown here is derived from an EMBL/GenBank/DDBJ whole genome shotgun (WGS) entry which is preliminary data.</text>
</comment>
<keyword evidence="2" id="KW-0547">Nucleotide-binding</keyword>
<evidence type="ECO:0000259" key="5">
    <source>
        <dbReference type="Pfam" id="PF00288"/>
    </source>
</evidence>
<evidence type="ECO:0000313" key="6">
    <source>
        <dbReference type="EMBL" id="HIU60276.1"/>
    </source>
</evidence>
<dbReference type="PANTHER" id="PTHR10457:SF7">
    <property type="entry name" value="GALACTOKINASE-RELATED"/>
    <property type="match status" value="1"/>
</dbReference>
<dbReference type="InterPro" id="IPR036554">
    <property type="entry name" value="GHMP_kinase_C_sf"/>
</dbReference>
<dbReference type="GO" id="GO:0004335">
    <property type="term" value="F:galactokinase activity"/>
    <property type="evidence" value="ECO:0007669"/>
    <property type="project" value="TreeGrafter"/>
</dbReference>
<evidence type="ECO:0000256" key="2">
    <source>
        <dbReference type="ARBA" id="ARBA00022741"/>
    </source>
</evidence>
<evidence type="ECO:0000256" key="1">
    <source>
        <dbReference type="ARBA" id="ARBA00006566"/>
    </source>
</evidence>
<feature type="non-terminal residue" evidence="6">
    <location>
        <position position="1"/>
    </location>
</feature>
<feature type="domain" description="GHMP kinase N-terminal" evidence="5">
    <location>
        <begin position="2"/>
        <end position="66"/>
    </location>
</feature>
<dbReference type="PANTHER" id="PTHR10457">
    <property type="entry name" value="MEVALONATE KINASE/GALACTOKINASE"/>
    <property type="match status" value="1"/>
</dbReference>
<gene>
    <name evidence="6" type="ORF">IAB05_02660</name>
</gene>
<dbReference type="EMBL" id="DVNF01000079">
    <property type="protein sequence ID" value="HIU60276.1"/>
    <property type="molecule type" value="Genomic_DNA"/>
</dbReference>
<dbReference type="GO" id="GO:0005829">
    <property type="term" value="C:cytosol"/>
    <property type="evidence" value="ECO:0007669"/>
    <property type="project" value="TreeGrafter"/>
</dbReference>
<dbReference type="GO" id="GO:0005524">
    <property type="term" value="F:ATP binding"/>
    <property type="evidence" value="ECO:0007669"/>
    <property type="project" value="UniProtKB-KW"/>
</dbReference>
<proteinExistence type="inferred from homology"/>